<dbReference type="Proteomes" id="UP000808388">
    <property type="component" value="Unassembled WGS sequence"/>
</dbReference>
<protein>
    <submittedName>
        <fullName evidence="2">Uncharacterized protein</fullName>
    </submittedName>
</protein>
<dbReference type="EMBL" id="JACQCQ010000002">
    <property type="protein sequence ID" value="MBI3627182.1"/>
    <property type="molecule type" value="Genomic_DNA"/>
</dbReference>
<keyword evidence="1" id="KW-1133">Transmembrane helix</keyword>
<name>A0A9D6LQY1_9BACT</name>
<keyword evidence="1" id="KW-0812">Transmembrane</keyword>
<feature type="transmembrane region" description="Helical" evidence="1">
    <location>
        <begin position="46"/>
        <end position="63"/>
    </location>
</feature>
<comment type="caution">
    <text evidence="2">The sequence shown here is derived from an EMBL/GenBank/DDBJ whole genome shotgun (WGS) entry which is preliminary data.</text>
</comment>
<evidence type="ECO:0000313" key="2">
    <source>
        <dbReference type="EMBL" id="MBI3627182.1"/>
    </source>
</evidence>
<evidence type="ECO:0000256" key="1">
    <source>
        <dbReference type="SAM" id="Phobius"/>
    </source>
</evidence>
<feature type="transmembrane region" description="Helical" evidence="1">
    <location>
        <begin position="12"/>
        <end position="34"/>
    </location>
</feature>
<gene>
    <name evidence="2" type="ORF">HY220_00320</name>
</gene>
<accession>A0A9D6LQY1</accession>
<reference evidence="2" key="1">
    <citation type="submission" date="2020-07" db="EMBL/GenBank/DDBJ databases">
        <title>Huge and variable diversity of episymbiotic CPR bacteria and DPANN archaea in groundwater ecosystems.</title>
        <authorList>
            <person name="He C.Y."/>
            <person name="Keren R."/>
            <person name="Whittaker M."/>
            <person name="Farag I.F."/>
            <person name="Doudna J."/>
            <person name="Cate J.H.D."/>
            <person name="Banfield J.F."/>
        </authorList>
    </citation>
    <scope>NUCLEOTIDE SEQUENCE</scope>
    <source>
        <strain evidence="2">NC_groundwater_972_Pr1_S-0.2um_49_27</strain>
    </source>
</reference>
<keyword evidence="1" id="KW-0472">Membrane</keyword>
<organism evidence="2 3">
    <name type="scientific">Candidatus Sungiibacteriota bacterium</name>
    <dbReference type="NCBI Taxonomy" id="2750080"/>
    <lineage>
        <taxon>Bacteria</taxon>
        <taxon>Candidatus Sungiibacteriota</taxon>
    </lineage>
</organism>
<evidence type="ECO:0000313" key="3">
    <source>
        <dbReference type="Proteomes" id="UP000808388"/>
    </source>
</evidence>
<proteinExistence type="predicted"/>
<dbReference type="AlphaFoldDB" id="A0A9D6LQY1"/>
<sequence>MDQVPIKKQRLYYAALAVAILNPILSGLILGIAMLREPNLKHEGRIVLMFSVVWGTLVLLLVGKYNSQIVSFFQN</sequence>